<name>A0AAW5P6Z2_9BACT</name>
<evidence type="ECO:0000256" key="1">
    <source>
        <dbReference type="SAM" id="MobiDB-lite"/>
    </source>
</evidence>
<proteinExistence type="predicted"/>
<feature type="compositionally biased region" description="Polar residues" evidence="1">
    <location>
        <begin position="843"/>
        <end position="859"/>
    </location>
</feature>
<reference evidence="2" key="1">
    <citation type="submission" date="2022-08" db="EMBL/GenBank/DDBJ databases">
        <title>Genomic Encyclopedia of Type Strains, Phase V (KMG-V): Genome sequencing to study the core and pangenomes of soil and plant-associated prokaryotes.</title>
        <authorList>
            <person name="Whitman W."/>
        </authorList>
    </citation>
    <scope>NUCLEOTIDE SEQUENCE</scope>
    <source>
        <strain evidence="2">SP3002</strain>
    </source>
</reference>
<dbReference type="EMBL" id="JANTZM010000007">
    <property type="protein sequence ID" value="MCS4157670.1"/>
    <property type="molecule type" value="Genomic_DNA"/>
</dbReference>
<evidence type="ECO:0000313" key="3">
    <source>
        <dbReference type="Proteomes" id="UP001155110"/>
    </source>
</evidence>
<feature type="compositionally biased region" description="Polar residues" evidence="1">
    <location>
        <begin position="278"/>
        <end position="287"/>
    </location>
</feature>
<feature type="region of interest" description="Disordered" evidence="1">
    <location>
        <begin position="384"/>
        <end position="403"/>
    </location>
</feature>
<feature type="region of interest" description="Disordered" evidence="1">
    <location>
        <begin position="840"/>
        <end position="863"/>
    </location>
</feature>
<sequence length="1120" mass="113906">MSVQQVDALDASNEAIVIHDSDDPAEGGGATLQDIVDQAVAIEQAIGDETTASEQPDSLVAATVLERLTALVDALQEGQADDQIRVDLTNNNANLATTGDLGTLTSVLRDKNTSSQEADSSVAATTIERLSALVDALASGQASDEIRVELIEDSLTTQLEVNDSAVGSEGAASEEADSSVAATVIERLSALVDALQEGQADDQIRVDLTNNNSDVATTGDIAALEATIGDDTTASENPDSATAATVIERLSALTDALTTGQADDQLRVDLTNNNSDVATSSDVQSLESAVGDETTAAQEPDSTIAATLIERVTALTDALTSGQADDAVRVSLAQDILSGNLDVNIGGQDSQVAVQLASDSLTANLDVDLAEASAEPLDVSGATVPTEQQTPVQLESSTGTNIDPATEQTVSAIKTAAEALDDALASNGTDTLQVSTPSPIDASAAEIDVDLNSQSLSNLSVDLAQDSLTGNLDVDLAEASAEPIDVSGATVPTEQQSPIKLEDSGGAAINPATEAAVSAVEAAIGDETTPAQQADSSLAATLIQRVTALVDALQSGQADDEIRVALASDLLSGNLDVNLNGQSGSVNVNLSSDSLAGALDVDIAANSNGTLQVEQQSPVKLEDGAGNTIDPLSAGDQPLDVSQAELDINLNSQSLSRVATVLQATDGTSYGEVGRTGDAVRAHLAGQDGEISVSLTNDSLGANLDVDLSEVSAGTLAVEQQTPVQVEDSSGTNIDPATSGDVSAVEAAIGDESTASEQADSGVSATLIERVTALVDALTSGQADDELRVALASDLLSGNIDVDIAGQSGPNLTVELAADSLTSGLDVDIAEQTSGALDVSGATVPTEQQSPVQLETSGGANIDPATEQTVTAIKAAAEALDDALASNGTDEVRVTSPNPLDASAAEIDVDLNSQSLQNVSVELSQDSLSDNLDVDLAAASAEPLDVSGATVPTEQQSPVGIEDPQGTQIQPATDPGIRGGATQQDIVDAIYESALAQQSVNEKGILITDATSARTTDTQTSGAYKGVMVFVNVNNIGGTSPELTARIQRKTPGGVVQNVISTGALTASGLSTLQVHPSLSDSSNKRAGELLGREWRVDVGIKTSAGDESYQYDIEYTYVN</sequence>
<feature type="compositionally biased region" description="Polar residues" evidence="1">
    <location>
        <begin position="720"/>
        <end position="736"/>
    </location>
</feature>
<dbReference type="RefSeq" id="WP_259258178.1">
    <property type="nucleotide sequence ID" value="NZ_JANTZM010000007.1"/>
</dbReference>
<feature type="region of interest" description="Disordered" evidence="1">
    <location>
        <begin position="720"/>
        <end position="740"/>
    </location>
</feature>
<evidence type="ECO:0000313" key="2">
    <source>
        <dbReference type="EMBL" id="MCS4157670.1"/>
    </source>
</evidence>
<protein>
    <submittedName>
        <fullName evidence="2">Uncharacterized protein</fullName>
    </submittedName>
</protein>
<gene>
    <name evidence="2" type="ORF">GGP99_001634</name>
</gene>
<comment type="caution">
    <text evidence="2">The sequence shown here is derived from an EMBL/GenBank/DDBJ whole genome shotgun (WGS) entry which is preliminary data.</text>
</comment>
<dbReference type="AlphaFoldDB" id="A0AAW5P6Z2"/>
<dbReference type="Proteomes" id="UP001155110">
    <property type="component" value="Unassembled WGS sequence"/>
</dbReference>
<feature type="region of interest" description="Disordered" evidence="1">
    <location>
        <begin position="278"/>
        <end position="299"/>
    </location>
</feature>
<accession>A0AAW5P6Z2</accession>
<organism evidence="2 3">
    <name type="scientific">Salinibacter ruber</name>
    <dbReference type="NCBI Taxonomy" id="146919"/>
    <lineage>
        <taxon>Bacteria</taxon>
        <taxon>Pseudomonadati</taxon>
        <taxon>Rhodothermota</taxon>
        <taxon>Rhodothermia</taxon>
        <taxon>Rhodothermales</taxon>
        <taxon>Salinibacteraceae</taxon>
        <taxon>Salinibacter</taxon>
    </lineage>
</organism>